<name>A0ABU3QLN3_9ACTN</name>
<comment type="caution">
    <text evidence="1">The sequence shown here is derived from an EMBL/GenBank/DDBJ whole genome shotgun (WGS) entry which is preliminary data.</text>
</comment>
<sequence>MITIYVLINGVIPSDIEEFSGSQFDEVNNYLNNTNLVYSSGLINVDVVHRLRYFYNIFYNREIHNAYFKAPDGSLKNIYNIFDDVIRDVKKYIPNNDGFMFELSFDNMGVCRLLSWTSDKVSYKGISHVMSTMTSNDLIVLMASDPYFKNRNLKVIPYVVDGEKDIDITISVVENG</sequence>
<proteinExistence type="predicted"/>
<organism evidence="1 2">
    <name type="scientific">Streptomyces tamarix</name>
    <dbReference type="NCBI Taxonomy" id="3078565"/>
    <lineage>
        <taxon>Bacteria</taxon>
        <taxon>Bacillati</taxon>
        <taxon>Actinomycetota</taxon>
        <taxon>Actinomycetes</taxon>
        <taxon>Kitasatosporales</taxon>
        <taxon>Streptomycetaceae</taxon>
        <taxon>Streptomyces</taxon>
    </lineage>
</organism>
<dbReference type="Proteomes" id="UP001250181">
    <property type="component" value="Unassembled WGS sequence"/>
</dbReference>
<keyword evidence="2" id="KW-1185">Reference proteome</keyword>
<protein>
    <submittedName>
        <fullName evidence="1">Uncharacterized protein</fullName>
    </submittedName>
</protein>
<gene>
    <name evidence="1" type="ORF">RND61_14860</name>
</gene>
<dbReference type="RefSeq" id="WP_315878418.1">
    <property type="nucleotide sequence ID" value="NZ_JAWCTQ010000016.1"/>
</dbReference>
<evidence type="ECO:0000313" key="1">
    <source>
        <dbReference type="EMBL" id="MDT9683344.1"/>
    </source>
</evidence>
<reference evidence="1 2" key="1">
    <citation type="submission" date="2023-09" db="EMBL/GenBank/DDBJ databases">
        <title>Streptomyces sp. nov.: A antagonism against Alternaria gaisen Producing Streptochlin, Isolated from Tamarix root soil.</title>
        <authorList>
            <person name="Chen Y."/>
        </authorList>
    </citation>
    <scope>NUCLEOTIDE SEQUENCE [LARGE SCALE GENOMIC DNA]</scope>
    <source>
        <strain evidence="1 2">TRM76323</strain>
    </source>
</reference>
<accession>A0ABU3QLN3</accession>
<evidence type="ECO:0000313" key="2">
    <source>
        <dbReference type="Proteomes" id="UP001250181"/>
    </source>
</evidence>
<dbReference type="EMBL" id="JAWCTQ010000016">
    <property type="protein sequence ID" value="MDT9683344.1"/>
    <property type="molecule type" value="Genomic_DNA"/>
</dbReference>